<organism evidence="1 2">
    <name type="scientific">Malus domestica</name>
    <name type="common">Apple</name>
    <name type="synonym">Pyrus malus</name>
    <dbReference type="NCBI Taxonomy" id="3750"/>
    <lineage>
        <taxon>Eukaryota</taxon>
        <taxon>Viridiplantae</taxon>
        <taxon>Streptophyta</taxon>
        <taxon>Embryophyta</taxon>
        <taxon>Tracheophyta</taxon>
        <taxon>Spermatophyta</taxon>
        <taxon>Magnoliopsida</taxon>
        <taxon>eudicotyledons</taxon>
        <taxon>Gunneridae</taxon>
        <taxon>Pentapetalae</taxon>
        <taxon>rosids</taxon>
        <taxon>fabids</taxon>
        <taxon>Rosales</taxon>
        <taxon>Rosaceae</taxon>
        <taxon>Amygdaloideae</taxon>
        <taxon>Maleae</taxon>
        <taxon>Malus</taxon>
    </lineage>
</organism>
<reference evidence="1 2" key="1">
    <citation type="submission" date="2018-10" db="EMBL/GenBank/DDBJ databases">
        <title>A high-quality apple genome assembly.</title>
        <authorList>
            <person name="Hu J."/>
        </authorList>
    </citation>
    <scope>NUCLEOTIDE SEQUENCE [LARGE SCALE GENOMIC DNA]</scope>
    <source>
        <strain evidence="2">cv. HFTH1</strain>
        <tissue evidence="1">Young leaf</tissue>
    </source>
</reference>
<keyword evidence="2" id="KW-1185">Reference proteome</keyword>
<name>A0A498K4U6_MALDO</name>
<dbReference type="AlphaFoldDB" id="A0A498K4U6"/>
<dbReference type="EMBL" id="RDQH01000330">
    <property type="protein sequence ID" value="RXI01015.1"/>
    <property type="molecule type" value="Genomic_DNA"/>
</dbReference>
<protein>
    <submittedName>
        <fullName evidence="1">Uncharacterized protein</fullName>
    </submittedName>
</protein>
<dbReference type="Proteomes" id="UP000290289">
    <property type="component" value="Chromosome 4"/>
</dbReference>
<evidence type="ECO:0000313" key="1">
    <source>
        <dbReference type="EMBL" id="RXI01015.1"/>
    </source>
</evidence>
<evidence type="ECO:0000313" key="2">
    <source>
        <dbReference type="Proteomes" id="UP000290289"/>
    </source>
</evidence>
<comment type="caution">
    <text evidence="1">The sequence shown here is derived from an EMBL/GenBank/DDBJ whole genome shotgun (WGS) entry which is preliminary data.</text>
</comment>
<gene>
    <name evidence="1" type="ORF">DVH24_001249</name>
</gene>
<accession>A0A498K4U6</accession>
<sequence>MIIMERMGSKNFTKKHIFLASISFIHGTILRAQQRK</sequence>
<proteinExistence type="predicted"/>